<keyword evidence="2" id="KW-0560">Oxidoreductase</keyword>
<dbReference type="InterPro" id="IPR007138">
    <property type="entry name" value="ABM_dom"/>
</dbReference>
<accession>A0A3N4MPA0</accession>
<dbReference type="PROSITE" id="PS51725">
    <property type="entry name" value="ABM"/>
    <property type="match status" value="1"/>
</dbReference>
<keyword evidence="2" id="KW-0503">Monooxygenase</keyword>
<dbReference type="Proteomes" id="UP000279089">
    <property type="component" value="Unassembled WGS sequence"/>
</dbReference>
<evidence type="ECO:0000313" key="2">
    <source>
        <dbReference type="EMBL" id="RPD41890.1"/>
    </source>
</evidence>
<dbReference type="Gene3D" id="3.30.70.100">
    <property type="match status" value="1"/>
</dbReference>
<dbReference type="GO" id="GO:0004497">
    <property type="term" value="F:monooxygenase activity"/>
    <property type="evidence" value="ECO:0007669"/>
    <property type="project" value="UniProtKB-KW"/>
</dbReference>
<dbReference type="Pfam" id="PF03992">
    <property type="entry name" value="ABM"/>
    <property type="match status" value="1"/>
</dbReference>
<gene>
    <name evidence="2" type="ORF">EG028_06935</name>
</gene>
<dbReference type="InterPro" id="IPR011008">
    <property type="entry name" value="Dimeric_a/b-barrel"/>
</dbReference>
<keyword evidence="3" id="KW-1185">Reference proteome</keyword>
<evidence type="ECO:0000313" key="3">
    <source>
        <dbReference type="Proteomes" id="UP000279089"/>
    </source>
</evidence>
<comment type="caution">
    <text evidence="2">The sequence shown here is derived from an EMBL/GenBank/DDBJ whole genome shotgun (WGS) entry which is preliminary data.</text>
</comment>
<sequence>MIRIVKLTMDPARSAEFEALFATRQEAIRHYPGCSHLELWKDRSHIGVYFTYSIWDGQDSLDDYRHSPLFADVWAAIKGWFTGKPEAWSLDDRTPHLP</sequence>
<dbReference type="AlphaFoldDB" id="A0A3N4MPA0"/>
<dbReference type="EMBL" id="RMBX01000003">
    <property type="protein sequence ID" value="RPD41890.1"/>
    <property type="molecule type" value="Genomic_DNA"/>
</dbReference>
<organism evidence="2 3">
    <name type="scientific">Chitinophaga barathri</name>
    <dbReference type="NCBI Taxonomy" id="1647451"/>
    <lineage>
        <taxon>Bacteria</taxon>
        <taxon>Pseudomonadati</taxon>
        <taxon>Bacteroidota</taxon>
        <taxon>Chitinophagia</taxon>
        <taxon>Chitinophagales</taxon>
        <taxon>Chitinophagaceae</taxon>
        <taxon>Chitinophaga</taxon>
    </lineage>
</organism>
<proteinExistence type="predicted"/>
<feature type="domain" description="ABM" evidence="1">
    <location>
        <begin position="1"/>
        <end position="97"/>
    </location>
</feature>
<dbReference type="RefSeq" id="WP_120514830.1">
    <property type="nucleotide sequence ID" value="NZ_QXZY01000002.1"/>
</dbReference>
<name>A0A3N4MPA0_9BACT</name>
<dbReference type="OrthoDB" id="1120859at2"/>
<protein>
    <submittedName>
        <fullName evidence="2">Antibiotic biosynthesis monooxygenase</fullName>
    </submittedName>
</protein>
<dbReference type="SUPFAM" id="SSF54909">
    <property type="entry name" value="Dimeric alpha+beta barrel"/>
    <property type="match status" value="1"/>
</dbReference>
<evidence type="ECO:0000259" key="1">
    <source>
        <dbReference type="PROSITE" id="PS51725"/>
    </source>
</evidence>
<reference evidence="3" key="1">
    <citation type="submission" date="2018-11" db="EMBL/GenBank/DDBJ databases">
        <title>Chitinophaga lutea sp.nov., isolate from arsenic contaminated soil.</title>
        <authorList>
            <person name="Zong Y."/>
        </authorList>
    </citation>
    <scope>NUCLEOTIDE SEQUENCE [LARGE SCALE GENOMIC DNA]</scope>
    <source>
        <strain evidence="3">YLT18</strain>
    </source>
</reference>